<gene>
    <name evidence="1" type="ORF">BN2475_750021</name>
</gene>
<proteinExistence type="predicted"/>
<dbReference type="AlphaFoldDB" id="A0A1N7SJE5"/>
<evidence type="ECO:0000313" key="1">
    <source>
        <dbReference type="EMBL" id="SIT47519.1"/>
    </source>
</evidence>
<dbReference type="EMBL" id="CYGX02000075">
    <property type="protein sequence ID" value="SIT47519.1"/>
    <property type="molecule type" value="Genomic_DNA"/>
</dbReference>
<dbReference type="Proteomes" id="UP000187012">
    <property type="component" value="Unassembled WGS sequence"/>
</dbReference>
<organism evidence="1 2">
    <name type="scientific">Paraburkholderia ribeironis</name>
    <dbReference type="NCBI Taxonomy" id="1247936"/>
    <lineage>
        <taxon>Bacteria</taxon>
        <taxon>Pseudomonadati</taxon>
        <taxon>Pseudomonadota</taxon>
        <taxon>Betaproteobacteria</taxon>
        <taxon>Burkholderiales</taxon>
        <taxon>Burkholderiaceae</taxon>
        <taxon>Paraburkholderia</taxon>
    </lineage>
</organism>
<reference evidence="1 2" key="1">
    <citation type="submission" date="2016-12" db="EMBL/GenBank/DDBJ databases">
        <authorList>
            <person name="Song W.-J."/>
            <person name="Kurnit D.M."/>
        </authorList>
    </citation>
    <scope>NUCLEOTIDE SEQUENCE [LARGE SCALE GENOMIC DNA]</scope>
    <source>
        <strain evidence="1 2">STM7296</strain>
    </source>
</reference>
<name>A0A1N7SJE5_9BURK</name>
<dbReference type="STRING" id="1247936.BN2475_750021"/>
<keyword evidence="2" id="KW-1185">Reference proteome</keyword>
<sequence>MCSERSLVIQKCCISTSRIVSAVGTIFVSSCVIRTHRFNLNRVMDCEIATRLRWVLMYQHGRQSRYWMRAMWHLENDAVHDA</sequence>
<protein>
    <submittedName>
        <fullName evidence="1">Uncharacterized protein</fullName>
    </submittedName>
</protein>
<dbReference type="PROSITE" id="PS51257">
    <property type="entry name" value="PROKAR_LIPOPROTEIN"/>
    <property type="match status" value="1"/>
</dbReference>
<accession>A0A1N7SJE5</accession>
<evidence type="ECO:0000313" key="2">
    <source>
        <dbReference type="Proteomes" id="UP000187012"/>
    </source>
</evidence>